<reference evidence="1 2" key="1">
    <citation type="submission" date="2016-10" db="EMBL/GenBank/DDBJ databases">
        <authorList>
            <person name="de Groot N.N."/>
        </authorList>
    </citation>
    <scope>NUCLEOTIDE SEQUENCE [LARGE SCALE GENOMIC DNA]</scope>
    <source>
        <strain evidence="1 2">DSM 11978</strain>
    </source>
</reference>
<dbReference type="OrthoDB" id="76191at2157"/>
<gene>
    <name evidence="1" type="ORF">SAMN05216439_0319</name>
</gene>
<dbReference type="RefSeq" id="WP_069574405.1">
    <property type="nucleotide sequence ID" value="NZ_FOAK01000014.1"/>
</dbReference>
<protein>
    <submittedName>
        <fullName evidence="1">Uncharacterized protein</fullName>
    </submittedName>
</protein>
<accession>A0A1H7P531</accession>
<dbReference type="AlphaFoldDB" id="A0A1H7P531"/>
<proteinExistence type="predicted"/>
<evidence type="ECO:0000313" key="2">
    <source>
        <dbReference type="Proteomes" id="UP000199506"/>
    </source>
</evidence>
<dbReference type="STRING" id="190974.SAMN05216439_0319"/>
<dbReference type="EMBL" id="FOAK01000014">
    <property type="protein sequence ID" value="SEL30375.1"/>
    <property type="molecule type" value="Genomic_DNA"/>
</dbReference>
<organism evidence="1 2">
    <name type="scientific">Methanobrevibacter gottschalkii</name>
    <dbReference type="NCBI Taxonomy" id="190974"/>
    <lineage>
        <taxon>Archaea</taxon>
        <taxon>Methanobacteriati</taxon>
        <taxon>Methanobacteriota</taxon>
        <taxon>Methanomada group</taxon>
        <taxon>Methanobacteria</taxon>
        <taxon>Methanobacteriales</taxon>
        <taxon>Methanobacteriaceae</taxon>
        <taxon>Methanobrevibacter</taxon>
    </lineage>
</organism>
<dbReference type="Proteomes" id="UP000199506">
    <property type="component" value="Unassembled WGS sequence"/>
</dbReference>
<evidence type="ECO:0000313" key="1">
    <source>
        <dbReference type="EMBL" id="SEL30375.1"/>
    </source>
</evidence>
<sequence>MSSGWRRISITICLALIVLSILFVAFSAATNAPYTAQSVADEYNLPIGQSMFENQSILGQQDSISVPLISNVGFLQHQITALDIQGLLMTLTTGMVPFDFSTVSSEGIDSYGDVVNVEGPGFLTFEGDKLAVKSPNNYVWGYSTPYKWLVKTDTGVDVVENGTVVKSVPENEIKNLDYHNDYYNSSTIRSWYNYDAHNGSTFTLEKGMKGFSDGRNNISAADVPVIFGHDVVDYASEYPTGSPILLYSGNYTEEDGEAYGTSLGSHAEYGDSIREVNARQFVDAWNGTVIPPNSTSSGKDYVYFESAVDPTAPGGSAAHGVCPPARALRAAVTAEGFGLPVGMTWDEDAVLFGYNPAQDITVTNNHDYPVLIKMWTEGEGTGMGIYCQIVRYIPK</sequence>
<name>A0A1H7P531_9EURY</name>